<keyword evidence="2" id="KW-0677">Repeat</keyword>
<evidence type="ECO:0000256" key="1">
    <source>
        <dbReference type="ARBA" id="ARBA00022441"/>
    </source>
</evidence>
<sequence length="885" mass="94836">MFLLSLGSSGVALADRTYTKNADFDEGTLNGLNHDPPNEDQLQISELPKVPPFIWVANYINGTVTKINTDTRKQVAKYHSVLKQNWDGSLPDVEDPNMIGNCNSPSRTTVDGDDNAFVANRGLCLNGSHTRASVTKIAGSLGYCVDRNKNGRIDTSSDLNRDGIIGNEEGKAKEFLGQEDECLLWTKNYAEKGDLGRSIAIDGDQNIWLAGYDSSKLYKLSGKTGEKLLKDPIDLNAERGGGANIYGLAVGPGGFIYTSDVGGRKLRKIDPKASAGKYVVSQVESDVPTYGIAVDRKGIVWLGRWIEYDGGEKKGGVLRVDFTTGMFEKVAVSSSADCQGYTRGVAVDGIGDIWAACYKNHKLLHFKRNPTTDIVSYHASYDTPAGTLGVTIDSHQLPWTSNHDSDTVTRVNPLTGIVESSPAGGNPYSYWDMSGYQYRNSTVRQGEWVVTYDSGKPGTAWGTVHWNREPKGSIPAETSIEVSGQAADDLGALPSQPIFPITRAKSFTADGVTGRYLQLRVVLRTKDLPVSPVLSDLSIIPSWSWGDHPTPMCKGSTPESPLPPGCSVLQYHRSVLLDDGRVFSVGGYTNTSVRFFNPATASWSDAAPMSASRRHHSATLLGSGRVLVTGGVGGRPDGAADLYDPKSNTWTRASSMRKARARHTATLLASGQVLAVGGEGAASTTAELYDPTTNTWVDTGGLNDGRYRHTATLLKDGRVLVAGGFNASGTALASSEVYDPVTASWTRYFLTEARVGHTATLLKDGRVLLTGNGQGVASAASTEIFEPVTNTWSRTASMAYKRSMHAAVLLETGHVLVAGGYHDAAVGILKQAELYDPSTGTWSSLGSMKLPRYELTLTLLPNGEVLAVAGIGTTFSDVSSEVFSP</sequence>
<keyword evidence="1" id="KW-0880">Kelch repeat</keyword>
<evidence type="ECO:0000256" key="2">
    <source>
        <dbReference type="ARBA" id="ARBA00022737"/>
    </source>
</evidence>
<gene>
    <name evidence="3" type="ORF">CYFUS_009814</name>
</gene>
<dbReference type="Gene3D" id="2.130.10.80">
    <property type="entry name" value="Galactose oxidase/kelch, beta-propeller"/>
    <property type="match status" value="4"/>
</dbReference>
<dbReference type="AlphaFoldDB" id="A0A250JLH3"/>
<dbReference type="Proteomes" id="UP000217257">
    <property type="component" value="Chromosome"/>
</dbReference>
<dbReference type="SUPFAM" id="SSF50965">
    <property type="entry name" value="Galactose oxidase, central domain"/>
    <property type="match status" value="1"/>
</dbReference>
<reference evidence="3 4" key="1">
    <citation type="submission" date="2017-06" db="EMBL/GenBank/DDBJ databases">
        <title>Sequencing and comparative analysis of myxobacterial genomes.</title>
        <authorList>
            <person name="Rupp O."/>
            <person name="Goesmann A."/>
            <person name="Sogaard-Andersen L."/>
        </authorList>
    </citation>
    <scope>NUCLEOTIDE SEQUENCE [LARGE SCALE GENOMIC DNA]</scope>
    <source>
        <strain evidence="3 4">DSM 52655</strain>
    </source>
</reference>
<dbReference type="InterPro" id="IPR006652">
    <property type="entry name" value="Kelch_1"/>
</dbReference>
<organism evidence="3 4">
    <name type="scientific">Cystobacter fuscus</name>
    <dbReference type="NCBI Taxonomy" id="43"/>
    <lineage>
        <taxon>Bacteria</taxon>
        <taxon>Pseudomonadati</taxon>
        <taxon>Myxococcota</taxon>
        <taxon>Myxococcia</taxon>
        <taxon>Myxococcales</taxon>
        <taxon>Cystobacterineae</taxon>
        <taxon>Archangiaceae</taxon>
        <taxon>Cystobacter</taxon>
    </lineage>
</organism>
<evidence type="ECO:0000313" key="3">
    <source>
        <dbReference type="EMBL" id="ATB44327.1"/>
    </source>
</evidence>
<dbReference type="InterPro" id="IPR011043">
    <property type="entry name" value="Gal_Oxase/kelch_b-propeller"/>
</dbReference>
<dbReference type="Pfam" id="PF01344">
    <property type="entry name" value="Kelch_1"/>
    <property type="match status" value="1"/>
</dbReference>
<dbReference type="Pfam" id="PF24681">
    <property type="entry name" value="Kelch_KLHDC2_KLHL20_DRC7"/>
    <property type="match status" value="1"/>
</dbReference>
<dbReference type="SUPFAM" id="SSF63829">
    <property type="entry name" value="Calcium-dependent phosphotriesterase"/>
    <property type="match status" value="1"/>
</dbReference>
<proteinExistence type="predicted"/>
<dbReference type="SUPFAM" id="SSF63825">
    <property type="entry name" value="YWTD domain"/>
    <property type="match status" value="1"/>
</dbReference>
<dbReference type="PANTHER" id="PTHR46344">
    <property type="entry name" value="OS02G0202900 PROTEIN"/>
    <property type="match status" value="1"/>
</dbReference>
<dbReference type="InterPro" id="IPR037293">
    <property type="entry name" value="Gal_Oxidase_central_sf"/>
</dbReference>
<dbReference type="KEGG" id="cfus:CYFUS_009814"/>
<name>A0A250JLH3_9BACT</name>
<accession>A0A250JLH3</accession>
<evidence type="ECO:0000313" key="4">
    <source>
        <dbReference type="Proteomes" id="UP000217257"/>
    </source>
</evidence>
<dbReference type="InterPro" id="IPR015943">
    <property type="entry name" value="WD40/YVTN_repeat-like_dom_sf"/>
</dbReference>
<dbReference type="EMBL" id="CP022098">
    <property type="protein sequence ID" value="ATB44327.1"/>
    <property type="molecule type" value="Genomic_DNA"/>
</dbReference>
<dbReference type="PANTHER" id="PTHR46344:SF27">
    <property type="entry name" value="KELCH REPEAT SUPERFAMILY PROTEIN"/>
    <property type="match status" value="1"/>
</dbReference>
<dbReference type="Gene3D" id="2.130.10.10">
    <property type="entry name" value="YVTN repeat-like/Quinoprotein amine dehydrogenase"/>
    <property type="match status" value="1"/>
</dbReference>
<protein>
    <submittedName>
        <fullName evidence="3">Branched-chain amino acid ABC transporter substrate-binding protein</fullName>
    </submittedName>
</protein>
<dbReference type="SMART" id="SM00612">
    <property type="entry name" value="Kelch"/>
    <property type="match status" value="6"/>
</dbReference>